<evidence type="ECO:0000313" key="5">
    <source>
        <dbReference type="Proteomes" id="UP000477779"/>
    </source>
</evidence>
<dbReference type="EMBL" id="CP045309">
    <property type="protein sequence ID" value="QGL47259.1"/>
    <property type="molecule type" value="Genomic_DNA"/>
</dbReference>
<keyword evidence="1" id="KW-0812">Transmembrane</keyword>
<evidence type="ECO:0000313" key="4">
    <source>
        <dbReference type="Proteomes" id="UP000402241"/>
    </source>
</evidence>
<proteinExistence type="predicted"/>
<sequence>MTDHGEPGGAKVLLASQAWPAALVPAGVLAMLVGTSVWRLHGVPSFPMGILLGVVVLAWFQRGDALLADETGLLLRHRGRVTRPFRWHEIHQAGLARPWFAQVALAVYPHGGPWDVPGPNSAVLVGRIWMLRRPNRETRERVYAILRSRGVAIDEKPIGRFGRLG</sequence>
<evidence type="ECO:0000313" key="2">
    <source>
        <dbReference type="EMBL" id="NES27979.1"/>
    </source>
</evidence>
<dbReference type="Proteomes" id="UP000477779">
    <property type="component" value="Unassembled WGS sequence"/>
</dbReference>
<evidence type="ECO:0000256" key="1">
    <source>
        <dbReference type="SAM" id="Phobius"/>
    </source>
</evidence>
<keyword evidence="1" id="KW-0472">Membrane</keyword>
<accession>A0AAJ3DIN2</accession>
<evidence type="ECO:0008006" key="6">
    <source>
        <dbReference type="Google" id="ProtNLM"/>
    </source>
</evidence>
<feature type="transmembrane region" description="Helical" evidence="1">
    <location>
        <begin position="40"/>
        <end position="60"/>
    </location>
</feature>
<keyword evidence="4" id="KW-1185">Reference proteome</keyword>
<dbReference type="AlphaFoldDB" id="A0AAJ3DIN2"/>
<organism evidence="2 5">
    <name type="scientific">Micromonospora terminaliae</name>
    <dbReference type="NCBI Taxonomy" id="1914461"/>
    <lineage>
        <taxon>Bacteria</taxon>
        <taxon>Bacillati</taxon>
        <taxon>Actinomycetota</taxon>
        <taxon>Actinomycetes</taxon>
        <taxon>Micromonosporales</taxon>
        <taxon>Micromonosporaceae</taxon>
        <taxon>Micromonospora</taxon>
    </lineage>
</organism>
<reference evidence="3 4" key="1">
    <citation type="submission" date="2019-10" db="EMBL/GenBank/DDBJ databases">
        <title>Genome Sequence of Micromonospora terminaliae DSM 101760.</title>
        <authorList>
            <person name="Guo L."/>
        </authorList>
    </citation>
    <scope>NUCLEOTIDE SEQUENCE [LARGE SCALE GENOMIC DNA]</scope>
    <source>
        <strain evidence="3 4">DSM 101760</strain>
    </source>
</reference>
<feature type="transmembrane region" description="Helical" evidence="1">
    <location>
        <begin position="12"/>
        <end position="34"/>
    </location>
</feature>
<name>A0AAJ3DIN2_9ACTN</name>
<dbReference type="RefSeq" id="WP_154226610.1">
    <property type="nucleotide sequence ID" value="NZ_CP045309.1"/>
</dbReference>
<reference evidence="2 5" key="2">
    <citation type="submission" date="2020-02" db="EMBL/GenBank/DDBJ databases">
        <title>WGS of Micromonospora spp. isolated from hot spring.</title>
        <authorList>
            <person name="Thawai C."/>
        </authorList>
    </citation>
    <scope>NUCLEOTIDE SEQUENCE [LARGE SCALE GENOMIC DNA]</scope>
    <source>
        <strain evidence="2 5">TMS7</strain>
    </source>
</reference>
<dbReference type="Proteomes" id="UP000402241">
    <property type="component" value="Chromosome"/>
</dbReference>
<evidence type="ECO:0000313" key="3">
    <source>
        <dbReference type="EMBL" id="QGL47259.1"/>
    </source>
</evidence>
<gene>
    <name evidence="2" type="ORF">G3561_10475</name>
    <name evidence="3" type="ORF">GCE86_09555</name>
</gene>
<protein>
    <recommendedName>
        <fullName evidence="6">PH domain-containing protein</fullName>
    </recommendedName>
</protein>
<dbReference type="EMBL" id="JAAHBZ010000003">
    <property type="protein sequence ID" value="NES27979.1"/>
    <property type="molecule type" value="Genomic_DNA"/>
</dbReference>
<keyword evidence="1" id="KW-1133">Transmembrane helix</keyword>